<dbReference type="AlphaFoldDB" id="A0ABD3N4V1"/>
<evidence type="ECO:0000313" key="5">
    <source>
        <dbReference type="Proteomes" id="UP001530293"/>
    </source>
</evidence>
<keyword evidence="5" id="KW-1185">Reference proteome</keyword>
<dbReference type="InterPro" id="IPR011993">
    <property type="entry name" value="PH-like_dom_sf"/>
</dbReference>
<comment type="caution">
    <text evidence="4">The sequence shown here is derived from an EMBL/GenBank/DDBJ whole genome shotgun (WGS) entry which is preliminary data.</text>
</comment>
<sequence length="539" mass="59892">MSNLYELSIQLRKLQADKNEKANEIDRLERQLRILSELKGISVSDLQRSLREACEAEAHGELRALVGTLQARVDGLRLGGGRGGGGGAGGGTKVDEGNKLPSQERFNQESAARARAALELRIGELEEIDSNLRLELDSVYRSYHTLTEKNTLLETQLLHQKAQLEQWESRWKAKEEEEINRSSIVPVTEQSSGSYNFSEFAKPLESAALIHVPSQAQIDIENRLIAAETALNGEKQQRSILQSQLTSAQKTYQIKEEQYQHRIQFFEEQVRDLEQQLSSLYTAFGIMQDDNKVERSEMEVWKNSLLESDAALAKEEAVREAKKYDAAEAMQLSERESEQSITTPHKSTDRSHRRTVKKGSRRSVRAIDPPSSNERSAVQPATNEPIATGVLLLLLDNEGKPLQPNANPLPSSPRQRSFLGLKASHSTSEASSKFTKQYCVLHGANGLYQLRYGESSTSPVSGVHEFITAGVSSVEHTSRSSCQPFGFEIVINPSFSDSPTLCCAAESESDFMMWMSALSSVTEGSIDCQNETALVPMSR</sequence>
<dbReference type="EMBL" id="JALLBG020000073">
    <property type="protein sequence ID" value="KAL3767730.1"/>
    <property type="molecule type" value="Genomic_DNA"/>
</dbReference>
<proteinExistence type="predicted"/>
<gene>
    <name evidence="4" type="ORF">ACHAWU_010354</name>
</gene>
<dbReference type="Gene3D" id="2.30.29.30">
    <property type="entry name" value="Pleckstrin-homology domain (PH domain)/Phosphotyrosine-binding domain (PTB)"/>
    <property type="match status" value="1"/>
</dbReference>
<dbReference type="SMART" id="SM00233">
    <property type="entry name" value="PH"/>
    <property type="match status" value="1"/>
</dbReference>
<dbReference type="SUPFAM" id="SSF50729">
    <property type="entry name" value="PH domain-like"/>
    <property type="match status" value="1"/>
</dbReference>
<dbReference type="InterPro" id="IPR001849">
    <property type="entry name" value="PH_domain"/>
</dbReference>
<feature type="compositionally biased region" description="Gly residues" evidence="2">
    <location>
        <begin position="80"/>
        <end position="92"/>
    </location>
</feature>
<accession>A0ABD3N4V1</accession>
<name>A0ABD3N4V1_9STRA</name>
<reference evidence="4 5" key="1">
    <citation type="submission" date="2024-10" db="EMBL/GenBank/DDBJ databases">
        <title>Updated reference genomes for cyclostephanoid diatoms.</title>
        <authorList>
            <person name="Roberts W.R."/>
            <person name="Alverson A.J."/>
        </authorList>
    </citation>
    <scope>NUCLEOTIDE SEQUENCE [LARGE SCALE GENOMIC DNA]</scope>
    <source>
        <strain evidence="4 5">AJA232-27</strain>
    </source>
</reference>
<evidence type="ECO:0000256" key="1">
    <source>
        <dbReference type="SAM" id="Coils"/>
    </source>
</evidence>
<evidence type="ECO:0000313" key="4">
    <source>
        <dbReference type="EMBL" id="KAL3767730.1"/>
    </source>
</evidence>
<organism evidence="4 5">
    <name type="scientific">Discostella pseudostelligera</name>
    <dbReference type="NCBI Taxonomy" id="259834"/>
    <lineage>
        <taxon>Eukaryota</taxon>
        <taxon>Sar</taxon>
        <taxon>Stramenopiles</taxon>
        <taxon>Ochrophyta</taxon>
        <taxon>Bacillariophyta</taxon>
        <taxon>Coscinodiscophyceae</taxon>
        <taxon>Thalassiosirophycidae</taxon>
        <taxon>Stephanodiscales</taxon>
        <taxon>Stephanodiscaceae</taxon>
        <taxon>Discostella</taxon>
    </lineage>
</organism>
<evidence type="ECO:0000256" key="2">
    <source>
        <dbReference type="SAM" id="MobiDB-lite"/>
    </source>
</evidence>
<feature type="coiled-coil region" evidence="1">
    <location>
        <begin position="4"/>
        <end position="38"/>
    </location>
</feature>
<protein>
    <recommendedName>
        <fullName evidence="3">PH domain-containing protein</fullName>
    </recommendedName>
</protein>
<evidence type="ECO:0000259" key="3">
    <source>
        <dbReference type="SMART" id="SM00233"/>
    </source>
</evidence>
<feature type="domain" description="PH" evidence="3">
    <location>
        <begin position="413"/>
        <end position="525"/>
    </location>
</feature>
<feature type="region of interest" description="Disordered" evidence="2">
    <location>
        <begin position="80"/>
        <end position="99"/>
    </location>
</feature>
<feature type="compositionally biased region" description="Polar residues" evidence="2">
    <location>
        <begin position="370"/>
        <end position="382"/>
    </location>
</feature>
<dbReference type="Proteomes" id="UP001530293">
    <property type="component" value="Unassembled WGS sequence"/>
</dbReference>
<feature type="compositionally biased region" description="Basic residues" evidence="2">
    <location>
        <begin position="351"/>
        <end position="364"/>
    </location>
</feature>
<feature type="coiled-coil region" evidence="1">
    <location>
        <begin position="256"/>
        <end position="283"/>
    </location>
</feature>
<keyword evidence="1" id="KW-0175">Coiled coil</keyword>
<dbReference type="CDD" id="cd00821">
    <property type="entry name" value="PH"/>
    <property type="match status" value="1"/>
</dbReference>
<feature type="region of interest" description="Disordered" evidence="2">
    <location>
        <begin position="329"/>
        <end position="382"/>
    </location>
</feature>